<keyword evidence="3 4" id="KW-0904">Protein phosphatase</keyword>
<dbReference type="AlphaFoldDB" id="A0A151ZG00"/>
<dbReference type="STRING" id="361077.A0A151ZG00"/>
<feature type="compositionally biased region" description="Low complexity" evidence="5">
    <location>
        <begin position="314"/>
        <end position="330"/>
    </location>
</feature>
<dbReference type="GO" id="GO:0004722">
    <property type="term" value="F:protein serine/threonine phosphatase activity"/>
    <property type="evidence" value="ECO:0007669"/>
    <property type="project" value="InterPro"/>
</dbReference>
<dbReference type="GO" id="GO:0046872">
    <property type="term" value="F:metal ion binding"/>
    <property type="evidence" value="ECO:0007669"/>
    <property type="project" value="UniProtKB-KW"/>
</dbReference>
<evidence type="ECO:0000313" key="7">
    <source>
        <dbReference type="EMBL" id="KYQ92794.1"/>
    </source>
</evidence>
<dbReference type="FunCoup" id="A0A151ZG00">
    <property type="interactions" value="738"/>
</dbReference>
<dbReference type="SMART" id="SM00331">
    <property type="entry name" value="PP2C_SIG"/>
    <property type="match status" value="1"/>
</dbReference>
<protein>
    <submittedName>
        <fullName evidence="7">Protein phosphatase 2C-related protein</fullName>
    </submittedName>
</protein>
<dbReference type="SMART" id="SM00332">
    <property type="entry name" value="PP2Cc"/>
    <property type="match status" value="1"/>
</dbReference>
<dbReference type="PROSITE" id="PS01032">
    <property type="entry name" value="PPM_1"/>
    <property type="match status" value="1"/>
</dbReference>
<dbReference type="OrthoDB" id="10264738at2759"/>
<feature type="region of interest" description="Disordered" evidence="5">
    <location>
        <begin position="281"/>
        <end position="433"/>
    </location>
</feature>
<dbReference type="FunFam" id="3.60.40.10:FF:000035">
    <property type="entry name" value="Leucine rich repeat protein phosphatase 2c domain containing protein"/>
    <property type="match status" value="1"/>
</dbReference>
<gene>
    <name evidence="7" type="ORF">DLAC_05376</name>
</gene>
<dbReference type="EMBL" id="LODT01000028">
    <property type="protein sequence ID" value="KYQ92794.1"/>
    <property type="molecule type" value="Genomic_DNA"/>
</dbReference>
<feature type="compositionally biased region" description="Low complexity" evidence="5">
    <location>
        <begin position="394"/>
        <end position="414"/>
    </location>
</feature>
<dbReference type="InParanoid" id="A0A151ZG00"/>
<feature type="domain" description="PPM-type phosphatase" evidence="6">
    <location>
        <begin position="572"/>
        <end position="825"/>
    </location>
</feature>
<dbReference type="Proteomes" id="UP000076078">
    <property type="component" value="Unassembled WGS sequence"/>
</dbReference>
<sequence>MIDQQTLVNSSEEDQQVVESGEQHVFQSKFVDSNYLDCSSSTSSVEDLEEEEEELVIGVRSPTLNSSNVPSTTIPNVDDNVDNCSSTFTIQIQEQQTSTSTTIINNTSSSSGSSKTKLVRNPITLVEEYHSTSSLSSYSHSSCSVSNENIFAAIKEMDDSMNLFSTTGVDTSGGTTTIFIDQDRPGRKLSISASSIPLPLSSTASTVSPLTLSCSSPSLPGVSHSLTSTTVTASTAGSGNGASGLISSQEKEIILIQSQPDLLKKSKYASAATRTKTIFKFKKSSSKSSSDQINSSGSNTNIGSSNEAISPSASTNSNLSTSSSSSSSSNSEKKEKKKSWRLRLKKSLSHEKNLNKSADKEMEPIQEEKKEEEPIIKDKEQQPQEEKENIQTHTPTTTTTTTTTSSSTSTTTPTLLHDSGEQIPHNHHHPPFLSTSLPPIGGGLSDMCDLESDQNPMDEDFIPRGGRGRSNAFYMKGAPLINQTNGEFKISLPKPPSLPNLVQLSIPSILPKESYSLLSKPVGVFSKFKSKQSLSTNNLNNHINNSNNNNNNNINSLNIANKIIKNNSSRFIIGFADTIGRRPQMEDESVIFGGFRGHSDEDYFALFDGHGGKEASQMSSTEFHKILVDKLKSNTNNPVKSLKESFQGMNSLLLEKGVKGGTTAVIALFLGKKGYIANVGDSRAVLCRDGSAVRVSLDHKPNLPKEEERIRSMGGTVITTTTSSGVQTSRVNGQLAVSRALGDHFLHPFVSCEPDIHGPINIDSHSKNQFMIMACDGLWDVMSDDEAVQMVLPLINDPESACIKLRQEAYNLGSTDNISIIVIKFPTTQE</sequence>
<feature type="compositionally biased region" description="Basic residues" evidence="5">
    <location>
        <begin position="335"/>
        <end position="347"/>
    </location>
</feature>
<accession>A0A151ZG00</accession>
<dbReference type="OMA" id="AMLIHED"/>
<dbReference type="InterPro" id="IPR036457">
    <property type="entry name" value="PPM-type-like_dom_sf"/>
</dbReference>
<evidence type="ECO:0000256" key="2">
    <source>
        <dbReference type="ARBA" id="ARBA00022801"/>
    </source>
</evidence>
<dbReference type="InterPro" id="IPR000222">
    <property type="entry name" value="PP2C_BS"/>
</dbReference>
<comment type="similarity">
    <text evidence="4">Belongs to the PP2C family.</text>
</comment>
<evidence type="ECO:0000259" key="6">
    <source>
        <dbReference type="PROSITE" id="PS51746"/>
    </source>
</evidence>
<feature type="compositionally biased region" description="Basic and acidic residues" evidence="5">
    <location>
        <begin position="348"/>
        <end position="390"/>
    </location>
</feature>
<feature type="compositionally biased region" description="Low complexity" evidence="5">
    <location>
        <begin position="286"/>
        <end position="306"/>
    </location>
</feature>
<proteinExistence type="inferred from homology"/>
<evidence type="ECO:0000256" key="1">
    <source>
        <dbReference type="ARBA" id="ARBA00022723"/>
    </source>
</evidence>
<evidence type="ECO:0000256" key="3">
    <source>
        <dbReference type="ARBA" id="ARBA00022912"/>
    </source>
</evidence>
<evidence type="ECO:0000313" key="8">
    <source>
        <dbReference type="Proteomes" id="UP000076078"/>
    </source>
</evidence>
<dbReference type="PANTHER" id="PTHR47992">
    <property type="entry name" value="PROTEIN PHOSPHATASE"/>
    <property type="match status" value="1"/>
</dbReference>
<reference evidence="7 8" key="1">
    <citation type="submission" date="2015-12" db="EMBL/GenBank/DDBJ databases">
        <title>Dictyostelia acquired genes for synthesis and detection of signals that induce cell-type specialization by lateral gene transfer from prokaryotes.</title>
        <authorList>
            <person name="Gloeckner G."/>
            <person name="Schaap P."/>
        </authorList>
    </citation>
    <scope>NUCLEOTIDE SEQUENCE [LARGE SCALE GENOMIC DNA]</scope>
    <source>
        <strain evidence="7 8">TK</strain>
    </source>
</reference>
<keyword evidence="2 4" id="KW-0378">Hydrolase</keyword>
<dbReference type="InterPro" id="IPR001932">
    <property type="entry name" value="PPM-type_phosphatase-like_dom"/>
</dbReference>
<dbReference type="PROSITE" id="PS51746">
    <property type="entry name" value="PPM_2"/>
    <property type="match status" value="1"/>
</dbReference>
<comment type="caution">
    <text evidence="7">The sequence shown here is derived from an EMBL/GenBank/DDBJ whole genome shotgun (WGS) entry which is preliminary data.</text>
</comment>
<evidence type="ECO:0000256" key="5">
    <source>
        <dbReference type="SAM" id="MobiDB-lite"/>
    </source>
</evidence>
<dbReference type="Gene3D" id="3.60.40.10">
    <property type="entry name" value="PPM-type phosphatase domain"/>
    <property type="match status" value="1"/>
</dbReference>
<keyword evidence="1" id="KW-0479">Metal-binding</keyword>
<name>A0A151ZG00_TIELA</name>
<dbReference type="SUPFAM" id="SSF81606">
    <property type="entry name" value="PP2C-like"/>
    <property type="match status" value="1"/>
</dbReference>
<evidence type="ECO:0000256" key="4">
    <source>
        <dbReference type="RuleBase" id="RU003465"/>
    </source>
</evidence>
<keyword evidence="8" id="KW-1185">Reference proteome</keyword>
<dbReference type="CDD" id="cd00143">
    <property type="entry name" value="PP2Cc"/>
    <property type="match status" value="1"/>
</dbReference>
<dbReference type="Pfam" id="PF00481">
    <property type="entry name" value="PP2C"/>
    <property type="match status" value="1"/>
</dbReference>
<dbReference type="InterPro" id="IPR015655">
    <property type="entry name" value="PP2C"/>
</dbReference>
<organism evidence="7 8">
    <name type="scientific">Tieghemostelium lacteum</name>
    <name type="common">Slime mold</name>
    <name type="synonym">Dictyostelium lacteum</name>
    <dbReference type="NCBI Taxonomy" id="361077"/>
    <lineage>
        <taxon>Eukaryota</taxon>
        <taxon>Amoebozoa</taxon>
        <taxon>Evosea</taxon>
        <taxon>Eumycetozoa</taxon>
        <taxon>Dictyostelia</taxon>
        <taxon>Dictyosteliales</taxon>
        <taxon>Raperosteliaceae</taxon>
        <taxon>Tieghemostelium</taxon>
    </lineage>
</organism>